<evidence type="ECO:0000313" key="1">
    <source>
        <dbReference type="EMBL" id="AUH66980.1"/>
    </source>
</evidence>
<dbReference type="RefSeq" id="WP_101754930.1">
    <property type="nucleotide sequence ID" value="NZ_CP025433.1"/>
</dbReference>
<name>A0A2H5F608_9RHOB</name>
<gene>
    <name evidence="1" type="ORF">CX676_22055</name>
</gene>
<dbReference type="OrthoDB" id="7775137at2"/>
<keyword evidence="1" id="KW-0614">Plasmid</keyword>
<proteinExistence type="predicted"/>
<sequence>MAFDSMKLRVKTGEKDGKTFWDNCGVLFINRNDAGEITSIQVRHNMFPGVDMVAFPKRDDDQE</sequence>
<protein>
    <submittedName>
        <fullName evidence="1">Uncharacterized protein</fullName>
    </submittedName>
</protein>
<organism evidence="1 2">
    <name type="scientific">Paracoccus zhejiangensis</name>
    <dbReference type="NCBI Taxonomy" id="1077935"/>
    <lineage>
        <taxon>Bacteria</taxon>
        <taxon>Pseudomonadati</taxon>
        <taxon>Pseudomonadota</taxon>
        <taxon>Alphaproteobacteria</taxon>
        <taxon>Rhodobacterales</taxon>
        <taxon>Paracoccaceae</taxon>
        <taxon>Paracoccus</taxon>
    </lineage>
</organism>
<dbReference type="AlphaFoldDB" id="A0A2H5F608"/>
<geneLocation type="plasmid" evidence="2">
    <name>ppz03</name>
</geneLocation>
<dbReference type="EMBL" id="CP025433">
    <property type="protein sequence ID" value="AUH66980.1"/>
    <property type="molecule type" value="Genomic_DNA"/>
</dbReference>
<dbReference type="KEGG" id="pzh:CX676_22055"/>
<evidence type="ECO:0000313" key="2">
    <source>
        <dbReference type="Proteomes" id="UP000234530"/>
    </source>
</evidence>
<dbReference type="Proteomes" id="UP000234530">
    <property type="component" value="Plasmid pPZ03"/>
</dbReference>
<accession>A0A2H5F608</accession>
<keyword evidence="2" id="KW-1185">Reference proteome</keyword>
<reference evidence="1 2" key="1">
    <citation type="journal article" date="2013" name="Antonie Van Leeuwenhoek">
        <title>Paracoccus zhejiangensis sp. nov., isolated from activated sludge in wastewater-treatment system.</title>
        <authorList>
            <person name="Wu Z.G."/>
            <person name="Zhang D.F."/>
            <person name="Liu Y.L."/>
            <person name="Wang F."/>
            <person name="Jiang X."/>
            <person name="Li C."/>
            <person name="Li S.P."/>
            <person name="Hong Q."/>
            <person name="Li W.J."/>
        </authorList>
    </citation>
    <scope>NUCLEOTIDE SEQUENCE [LARGE SCALE GENOMIC DNA]</scope>
    <source>
        <strain evidence="1 2">J6</strain>
        <plasmid evidence="2">Plasmid ppz03</plasmid>
    </source>
</reference>